<accession>A0A8B3DN91</accession>
<gene>
    <name evidence="1" type="ORF">DS957_004265</name>
</gene>
<dbReference type="Proteomes" id="UP000253437">
    <property type="component" value="Unassembled WGS sequence"/>
</dbReference>
<protein>
    <recommendedName>
        <fullName evidence="3">Haem-binding uptake Tiki superfamily ChaN domain-containing protein</fullName>
    </recommendedName>
</protein>
<comment type="caution">
    <text evidence="1">The sequence shown here is derived from an EMBL/GenBank/DDBJ whole genome shotgun (WGS) entry which is preliminary data.</text>
</comment>
<evidence type="ECO:0008006" key="3">
    <source>
        <dbReference type="Google" id="ProtNLM"/>
    </source>
</evidence>
<dbReference type="EMBL" id="QOUW02000008">
    <property type="protein sequence ID" value="RIW17743.1"/>
    <property type="molecule type" value="Genomic_DNA"/>
</dbReference>
<sequence length="313" mass="35140">MFDTSTKAKTKDLLEGAVSPLAFLKSKLNAGSVVAIGEAHWFSELFEKITEALLAPELDGSFSHLFIEFGNAKHQALLNNYLSGETVTQAELAAVWLDSVAFPAWLHPCYGAFFERVRAVNSTRKVPIKIVLTEPSFSWEDIQHSKELAKLSAQRDQALAEGVEKQTSKCGLGVVVLVGARHILRCSPTLGFMAKHSTFGELAKHKFGEQYVSVWPHILSSELNAPEHGIYPTDQPLLKQRSFLELIPKKPPVNPYAFTCLDELVDAYWYLGPQARQLDTVGISIPQMWKWRLEQRLPLVNERQQMVIKKVIE</sequence>
<name>A0A8B3DN91_VIBHA</name>
<organism evidence="1 2">
    <name type="scientific">Vibrio harveyi</name>
    <name type="common">Beneckea harveyi</name>
    <dbReference type="NCBI Taxonomy" id="669"/>
    <lineage>
        <taxon>Bacteria</taxon>
        <taxon>Pseudomonadati</taxon>
        <taxon>Pseudomonadota</taxon>
        <taxon>Gammaproteobacteria</taxon>
        <taxon>Vibrionales</taxon>
        <taxon>Vibrionaceae</taxon>
        <taxon>Vibrio</taxon>
    </lineage>
</organism>
<dbReference type="RefSeq" id="WP_114091880.1">
    <property type="nucleotide sequence ID" value="NZ_QOUW02000008.1"/>
</dbReference>
<evidence type="ECO:0000313" key="2">
    <source>
        <dbReference type="Proteomes" id="UP000253437"/>
    </source>
</evidence>
<dbReference type="AlphaFoldDB" id="A0A8B3DN91"/>
<reference evidence="1 2" key="1">
    <citation type="submission" date="2018-08" db="EMBL/GenBank/DDBJ databases">
        <title>Vibrio harveyi strains pathogenic to white snook Centropomus viridis Lockington (1877) and potential probiotic bacteria.</title>
        <authorList>
            <person name="Soto-Rodriguez S."/>
            <person name="Gomez-Gil B."/>
            <person name="Lozano-Olvera R."/>
        </authorList>
    </citation>
    <scope>NUCLEOTIDE SEQUENCE [LARGE SCALE GENOMIC DNA]</scope>
    <source>
        <strain evidence="1 2">CAIM 1508</strain>
    </source>
</reference>
<proteinExistence type="predicted"/>
<evidence type="ECO:0000313" key="1">
    <source>
        <dbReference type="EMBL" id="RIW17743.1"/>
    </source>
</evidence>